<feature type="compositionally biased region" description="Low complexity" evidence="1">
    <location>
        <begin position="468"/>
        <end position="491"/>
    </location>
</feature>
<feature type="transmembrane region" description="Helical" evidence="2">
    <location>
        <begin position="354"/>
        <end position="374"/>
    </location>
</feature>
<accession>A0A922HIF6</accession>
<dbReference type="Proteomes" id="UP000790347">
    <property type="component" value="Unassembled WGS sequence"/>
</dbReference>
<reference evidence="3" key="2">
    <citation type="journal article" date="2022" name="Res Sq">
        <title>Comparative Genomics Reveals Insights into the Divergent Evolution of Astigmatic Mites and Household Pest Adaptations.</title>
        <authorList>
            <person name="Xiong Q."/>
            <person name="Wan A.T.-Y."/>
            <person name="Liu X.-Y."/>
            <person name="Fung C.S.-H."/>
            <person name="Xiao X."/>
            <person name="Malainual N."/>
            <person name="Hou J."/>
            <person name="Wang L."/>
            <person name="Wang M."/>
            <person name="Yang K."/>
            <person name="Cui Y."/>
            <person name="Leung E."/>
            <person name="Nong W."/>
            <person name="Shin S.-K."/>
            <person name="Au S."/>
            <person name="Jeong K.Y."/>
            <person name="Chew F.T."/>
            <person name="Hui J."/>
            <person name="Leung T.F."/>
            <person name="Tungtrongchitr A."/>
            <person name="Zhong N."/>
            <person name="Liu Z."/>
            <person name="Tsui S."/>
        </authorList>
    </citation>
    <scope>NUCLEOTIDE SEQUENCE</scope>
    <source>
        <strain evidence="3">Derf</strain>
        <tissue evidence="3">Whole organism</tissue>
    </source>
</reference>
<dbReference type="AlphaFoldDB" id="A0A922HIF6"/>
<feature type="transmembrane region" description="Helical" evidence="2">
    <location>
        <begin position="136"/>
        <end position="154"/>
    </location>
</feature>
<feature type="region of interest" description="Disordered" evidence="1">
    <location>
        <begin position="453"/>
        <end position="499"/>
    </location>
</feature>
<reference evidence="3" key="1">
    <citation type="submission" date="2013-05" db="EMBL/GenBank/DDBJ databases">
        <authorList>
            <person name="Yim A.K.Y."/>
            <person name="Chan T.F."/>
            <person name="Ji K.M."/>
            <person name="Liu X.Y."/>
            <person name="Zhou J.W."/>
            <person name="Li R.Q."/>
            <person name="Yang K.Y."/>
            <person name="Li J."/>
            <person name="Li M."/>
            <person name="Law P.T.W."/>
            <person name="Wu Y.L."/>
            <person name="Cai Z.L."/>
            <person name="Qin H."/>
            <person name="Bao Y."/>
            <person name="Leung R.K.K."/>
            <person name="Ng P.K.S."/>
            <person name="Zou J."/>
            <person name="Zhong X.J."/>
            <person name="Ran P.X."/>
            <person name="Zhong N.S."/>
            <person name="Liu Z.G."/>
            <person name="Tsui S.K.W."/>
        </authorList>
    </citation>
    <scope>NUCLEOTIDE SEQUENCE</scope>
    <source>
        <strain evidence="3">Derf</strain>
        <tissue evidence="3">Whole organism</tissue>
    </source>
</reference>
<feature type="compositionally biased region" description="Polar residues" evidence="1">
    <location>
        <begin position="416"/>
        <end position="427"/>
    </location>
</feature>
<comment type="caution">
    <text evidence="3">The sequence shown here is derived from an EMBL/GenBank/DDBJ whole genome shotgun (WGS) entry which is preliminary data.</text>
</comment>
<dbReference type="Gene3D" id="1.20.1070.10">
    <property type="entry name" value="Rhodopsin 7-helix transmembrane proteins"/>
    <property type="match status" value="1"/>
</dbReference>
<evidence type="ECO:0000313" key="4">
    <source>
        <dbReference type="Proteomes" id="UP000790347"/>
    </source>
</evidence>
<gene>
    <name evidence="3" type="ORF">DERF_014534</name>
</gene>
<dbReference type="EMBL" id="ASGP02000008">
    <property type="protein sequence ID" value="KAH9493806.1"/>
    <property type="molecule type" value="Genomic_DNA"/>
</dbReference>
<name>A0A922HIF6_DERFA</name>
<keyword evidence="2" id="KW-1133">Transmembrane helix</keyword>
<keyword evidence="4" id="KW-1185">Reference proteome</keyword>
<feature type="transmembrane region" description="Helical" evidence="2">
    <location>
        <begin position="61"/>
        <end position="79"/>
    </location>
</feature>
<feature type="compositionally biased region" description="Low complexity" evidence="1">
    <location>
        <begin position="386"/>
        <end position="402"/>
    </location>
</feature>
<evidence type="ECO:0000256" key="2">
    <source>
        <dbReference type="SAM" id="Phobius"/>
    </source>
</evidence>
<protein>
    <submittedName>
        <fullName evidence="3">Uncharacterized protein</fullName>
    </submittedName>
</protein>
<keyword evidence="2" id="KW-0812">Transmembrane</keyword>
<sequence length="499" mass="58122">MDISTYILSTKKTKNPVEWFKKIIVVYHHHHHQYFYRHGNRLVGGYDVYDKIIEVNKYLDFYTIQSFFLAVTAAAKYFVTKNCCFFLSSLNQTTNQLQSYNDQFSLSIIILLKKKSIIFFLFIIFMKKITMNQISWNRFTSLTIVSSIIFMVIIENFTIVQSLTLGSYCNPLNGCDNETLICYNYQCVCAPGYNPTIGDSNVHEYCQQYDCHNDQNCSSEIDPYRKCNLSKKKCIDCQHGMFLSQKRQRCVSYLGQSCLNDLLSESELRNQSLVCRNGVLVCRPNHYPDEQWTHCRSKSQNCLYDYECQMFSDYYRICHRSKHSNRSRCICDQDSRENPHTLQCIFIGPTFSSFLMMPFFLLPMCLMIVIIAYVGHRLFRSSQSPRTSTSNHSNSSRNNHSTTRTHRRQRRNVTSSLQPDPTKTPSALSRMDLNDLPPSYDIVLREQQRIQDEISQQQPNDQQQVGCSTSTTSQPSTSILTTTRQQQQQQQKESTEVLP</sequence>
<feature type="region of interest" description="Disordered" evidence="1">
    <location>
        <begin position="382"/>
        <end position="436"/>
    </location>
</feature>
<keyword evidence="2" id="KW-0472">Membrane</keyword>
<evidence type="ECO:0000256" key="1">
    <source>
        <dbReference type="SAM" id="MobiDB-lite"/>
    </source>
</evidence>
<proteinExistence type="predicted"/>
<evidence type="ECO:0000313" key="3">
    <source>
        <dbReference type="EMBL" id="KAH9493806.1"/>
    </source>
</evidence>
<organism evidence="3 4">
    <name type="scientific">Dermatophagoides farinae</name>
    <name type="common">American house dust mite</name>
    <dbReference type="NCBI Taxonomy" id="6954"/>
    <lineage>
        <taxon>Eukaryota</taxon>
        <taxon>Metazoa</taxon>
        <taxon>Ecdysozoa</taxon>
        <taxon>Arthropoda</taxon>
        <taxon>Chelicerata</taxon>
        <taxon>Arachnida</taxon>
        <taxon>Acari</taxon>
        <taxon>Acariformes</taxon>
        <taxon>Sarcoptiformes</taxon>
        <taxon>Astigmata</taxon>
        <taxon>Psoroptidia</taxon>
        <taxon>Analgoidea</taxon>
        <taxon>Pyroglyphidae</taxon>
        <taxon>Dermatophagoidinae</taxon>
        <taxon>Dermatophagoides</taxon>
    </lineage>
</organism>
<feature type="transmembrane region" description="Helical" evidence="2">
    <location>
        <begin position="104"/>
        <end position="124"/>
    </location>
</feature>